<comment type="caution">
    <text evidence="3">The sequence shown here is derived from an EMBL/GenBank/DDBJ whole genome shotgun (WGS) entry which is preliminary data.</text>
</comment>
<name>A0ABV8RT71_9SPHN</name>
<gene>
    <name evidence="3" type="ORF">ACFO0A_15025</name>
</gene>
<evidence type="ECO:0000256" key="1">
    <source>
        <dbReference type="SAM" id="SignalP"/>
    </source>
</evidence>
<accession>A0ABV8RT71</accession>
<dbReference type="EMBL" id="JBHSDR010000008">
    <property type="protein sequence ID" value="MFC4296368.1"/>
    <property type="molecule type" value="Genomic_DNA"/>
</dbReference>
<evidence type="ECO:0000313" key="4">
    <source>
        <dbReference type="Proteomes" id="UP001595828"/>
    </source>
</evidence>
<organism evidence="3 4">
    <name type="scientific">Novosphingobium tardum</name>
    <dbReference type="NCBI Taxonomy" id="1538021"/>
    <lineage>
        <taxon>Bacteria</taxon>
        <taxon>Pseudomonadati</taxon>
        <taxon>Pseudomonadota</taxon>
        <taxon>Alphaproteobacteria</taxon>
        <taxon>Sphingomonadales</taxon>
        <taxon>Sphingomonadaceae</taxon>
        <taxon>Novosphingobium</taxon>
    </lineage>
</organism>
<dbReference type="Gene3D" id="2.40.160.10">
    <property type="entry name" value="Porin"/>
    <property type="match status" value="1"/>
</dbReference>
<reference evidence="4" key="1">
    <citation type="journal article" date="2019" name="Int. J. Syst. Evol. Microbiol.">
        <title>The Global Catalogue of Microorganisms (GCM) 10K type strain sequencing project: providing services to taxonomists for standard genome sequencing and annotation.</title>
        <authorList>
            <consortium name="The Broad Institute Genomics Platform"/>
            <consortium name="The Broad Institute Genome Sequencing Center for Infectious Disease"/>
            <person name="Wu L."/>
            <person name="Ma J."/>
        </authorList>
    </citation>
    <scope>NUCLEOTIDE SEQUENCE [LARGE SCALE GENOMIC DNA]</scope>
    <source>
        <strain evidence="4">CGMCC 1.12989</strain>
    </source>
</reference>
<sequence length="400" mass="43425">MRLALASFVGLAAVSPAAAQTITLKPLAEARMRYEFVDQDGVAANADAATVRVRAGVSATSGKWSMLVEGQGNLALSDDYFDGLNYKAGYPLVADPQNAALYRAQIQYRTEAIVVTAGRQRIALDDERFVGGVGFRQNGQTFDAVRAEISPVAKLKIDAAYARSVRTIWGVDGTGARPQAIDGDDLFGNVAYATPLGTITTFGYLVDEDEAQVQGFRLSSQTYGLRLAGAHPAGKARLSYALSFARQSDFHRNPNRYSADYYLVDLGIELRRAKVGAGYEVLGADGGTALTSFQTPFATGFKFQGWADKFLTTPPDGVRDLYGSAGYSLKTLGPLSAVNVQAAYHRFDSDRVVRRYGDEIDLLASAKVRRTLVSLRYADYRAKAFGADTQKLWLQLDWAI</sequence>
<keyword evidence="4" id="KW-1185">Reference proteome</keyword>
<keyword evidence="1" id="KW-0732">Signal</keyword>
<feature type="domain" description="Alginate export" evidence="2">
    <location>
        <begin position="29"/>
        <end position="348"/>
    </location>
</feature>
<feature type="signal peptide" evidence="1">
    <location>
        <begin position="1"/>
        <end position="19"/>
    </location>
</feature>
<feature type="chain" id="PRO_5047460516" evidence="1">
    <location>
        <begin position="20"/>
        <end position="400"/>
    </location>
</feature>
<dbReference type="Proteomes" id="UP001595828">
    <property type="component" value="Unassembled WGS sequence"/>
</dbReference>
<protein>
    <submittedName>
        <fullName evidence="3">Alginate export family protein</fullName>
    </submittedName>
</protein>
<dbReference type="InterPro" id="IPR025388">
    <property type="entry name" value="Alginate_export_dom"/>
</dbReference>
<dbReference type="Pfam" id="PF13372">
    <property type="entry name" value="Alginate_exp"/>
    <property type="match status" value="1"/>
</dbReference>
<evidence type="ECO:0000313" key="3">
    <source>
        <dbReference type="EMBL" id="MFC4296368.1"/>
    </source>
</evidence>
<evidence type="ECO:0000259" key="2">
    <source>
        <dbReference type="Pfam" id="PF13372"/>
    </source>
</evidence>
<dbReference type="InterPro" id="IPR023614">
    <property type="entry name" value="Porin_dom_sf"/>
</dbReference>
<dbReference type="RefSeq" id="WP_379540024.1">
    <property type="nucleotide sequence ID" value="NZ_JBHSDR010000008.1"/>
</dbReference>
<proteinExistence type="predicted"/>